<evidence type="ECO:0008006" key="3">
    <source>
        <dbReference type="Google" id="ProtNLM"/>
    </source>
</evidence>
<evidence type="ECO:0000313" key="2">
    <source>
        <dbReference type="Proteomes" id="UP000198635"/>
    </source>
</evidence>
<accession>A0A1I3YLF3</accession>
<dbReference type="OrthoDB" id="5419902at2"/>
<name>A0A1I3YLF3_9BACT</name>
<dbReference type="RefSeq" id="WP_092378164.1">
    <property type="nucleotide sequence ID" value="NZ_FORX01000020.1"/>
</dbReference>
<reference evidence="2" key="1">
    <citation type="submission" date="2016-10" db="EMBL/GenBank/DDBJ databases">
        <authorList>
            <person name="Varghese N."/>
            <person name="Submissions S."/>
        </authorList>
    </citation>
    <scope>NUCLEOTIDE SEQUENCE [LARGE SCALE GENOMIC DNA]</scope>
    <source>
        <strain evidence="2">DSM 5918</strain>
    </source>
</reference>
<dbReference type="AlphaFoldDB" id="A0A1I3YLF3"/>
<keyword evidence="2" id="KW-1185">Reference proteome</keyword>
<protein>
    <recommendedName>
        <fullName evidence="3">Recombinase</fullName>
    </recommendedName>
</protein>
<sequence>MSRVAEDARKRARDIRDEALAKHAERDRASLMAVHAELAELKAMVAGQQEQFVRLTGMIAELTAAFVPNDAQSRTIPSTPRPLSARKRVALERIRELREQDLSFSRICEIFQAEGLPTLSGEGQWSKGTLWNLWKNHAHQLDMPRP</sequence>
<gene>
    <name evidence="1" type="ORF">SAMN04488082_12080</name>
</gene>
<dbReference type="EMBL" id="FORX01000020">
    <property type="protein sequence ID" value="SFK32767.1"/>
    <property type="molecule type" value="Genomic_DNA"/>
</dbReference>
<evidence type="ECO:0000313" key="1">
    <source>
        <dbReference type="EMBL" id="SFK32767.1"/>
    </source>
</evidence>
<proteinExistence type="predicted"/>
<organism evidence="1 2">
    <name type="scientific">Desulfomicrobium apsheronum</name>
    <dbReference type="NCBI Taxonomy" id="52560"/>
    <lineage>
        <taxon>Bacteria</taxon>
        <taxon>Pseudomonadati</taxon>
        <taxon>Thermodesulfobacteriota</taxon>
        <taxon>Desulfovibrionia</taxon>
        <taxon>Desulfovibrionales</taxon>
        <taxon>Desulfomicrobiaceae</taxon>
        <taxon>Desulfomicrobium</taxon>
    </lineage>
</organism>
<dbReference type="STRING" id="52560.SAMN04488082_12080"/>
<dbReference type="Proteomes" id="UP000198635">
    <property type="component" value="Unassembled WGS sequence"/>
</dbReference>